<dbReference type="GO" id="GO:0008270">
    <property type="term" value="F:zinc ion binding"/>
    <property type="evidence" value="ECO:0007669"/>
    <property type="project" value="UniProtKB-KW"/>
</dbReference>
<comment type="caution">
    <text evidence="12">The sequence shown here is derived from an EMBL/GenBank/DDBJ whole genome shotgun (WGS) entry which is preliminary data.</text>
</comment>
<dbReference type="AlphaFoldDB" id="A0A814GS01"/>
<evidence type="ECO:0000313" key="10">
    <source>
        <dbReference type="EMBL" id="CAF0885058.1"/>
    </source>
</evidence>
<evidence type="ECO:0000259" key="8">
    <source>
        <dbReference type="PROSITE" id="PS50808"/>
    </source>
</evidence>
<keyword evidence="4" id="KW-0862">Zinc</keyword>
<dbReference type="EMBL" id="CAJOAZ010000556">
    <property type="protein sequence ID" value="CAF3673767.1"/>
    <property type="molecule type" value="Genomic_DNA"/>
</dbReference>
<evidence type="ECO:0000256" key="2">
    <source>
        <dbReference type="ARBA" id="ARBA00022723"/>
    </source>
</evidence>
<keyword evidence="3 6" id="KW-0863">Zinc-finger</keyword>
<evidence type="ECO:0000256" key="7">
    <source>
        <dbReference type="SAM" id="MobiDB-lite"/>
    </source>
</evidence>
<dbReference type="EMBL" id="CAJNOG010000141">
    <property type="protein sequence ID" value="CAF1000498.1"/>
    <property type="molecule type" value="Genomic_DNA"/>
</dbReference>
<evidence type="ECO:0000256" key="4">
    <source>
        <dbReference type="ARBA" id="ARBA00022833"/>
    </source>
</evidence>
<evidence type="ECO:0000256" key="3">
    <source>
        <dbReference type="ARBA" id="ARBA00022771"/>
    </source>
</evidence>
<dbReference type="InterPro" id="IPR003656">
    <property type="entry name" value="Znf_BED"/>
</dbReference>
<evidence type="ECO:0000313" key="13">
    <source>
        <dbReference type="EMBL" id="CAF1173861.1"/>
    </source>
</evidence>
<dbReference type="PROSITE" id="PS00028">
    <property type="entry name" value="ZINC_FINGER_C2H2_1"/>
    <property type="match status" value="2"/>
</dbReference>
<keyword evidence="2" id="KW-0479">Metal-binding</keyword>
<evidence type="ECO:0000313" key="15">
    <source>
        <dbReference type="EMBL" id="CAF3673767.1"/>
    </source>
</evidence>
<reference evidence="12" key="1">
    <citation type="submission" date="2021-02" db="EMBL/GenBank/DDBJ databases">
        <authorList>
            <person name="Nowell W R."/>
        </authorList>
    </citation>
    <scope>NUCLEOTIDE SEQUENCE</scope>
</reference>
<dbReference type="Proteomes" id="UP000663845">
    <property type="component" value="Unassembled WGS sequence"/>
</dbReference>
<evidence type="ECO:0000313" key="9">
    <source>
        <dbReference type="EMBL" id="CAF0799175.1"/>
    </source>
</evidence>
<protein>
    <recommendedName>
        <fullName evidence="8">BED-type domain-containing protein</fullName>
    </recommendedName>
</protein>
<dbReference type="PROSITE" id="PS50808">
    <property type="entry name" value="ZF_BED"/>
    <property type="match status" value="1"/>
</dbReference>
<keyword evidence="5" id="KW-0539">Nucleus</keyword>
<dbReference type="EMBL" id="CAJNOM010000169">
    <property type="protein sequence ID" value="CAF1173861.1"/>
    <property type="molecule type" value="Genomic_DNA"/>
</dbReference>
<dbReference type="Proteomes" id="UP000663877">
    <property type="component" value="Unassembled WGS sequence"/>
</dbReference>
<dbReference type="CDD" id="cd20908">
    <property type="entry name" value="SUF4-like"/>
    <property type="match status" value="1"/>
</dbReference>
<evidence type="ECO:0000313" key="17">
    <source>
        <dbReference type="Proteomes" id="UP000663832"/>
    </source>
</evidence>
<evidence type="ECO:0000313" key="16">
    <source>
        <dbReference type="EMBL" id="CAF3893018.1"/>
    </source>
</evidence>
<dbReference type="Proteomes" id="UP000663860">
    <property type="component" value="Unassembled WGS sequence"/>
</dbReference>
<evidence type="ECO:0000313" key="11">
    <source>
        <dbReference type="EMBL" id="CAF0996136.1"/>
    </source>
</evidence>
<dbReference type="GO" id="GO:0005634">
    <property type="term" value="C:nucleus"/>
    <property type="evidence" value="ECO:0007669"/>
    <property type="project" value="UniProtKB-SubCell"/>
</dbReference>
<evidence type="ECO:0000313" key="14">
    <source>
        <dbReference type="EMBL" id="CAF3552517.1"/>
    </source>
</evidence>
<evidence type="ECO:0000256" key="6">
    <source>
        <dbReference type="PROSITE-ProRule" id="PRU00027"/>
    </source>
</evidence>
<dbReference type="EMBL" id="CAJNOE010000085">
    <property type="protein sequence ID" value="CAF0885058.1"/>
    <property type="molecule type" value="Genomic_DNA"/>
</dbReference>
<dbReference type="Proteomes" id="UP000663868">
    <property type="component" value="Unassembled WGS sequence"/>
</dbReference>
<dbReference type="Proteomes" id="UP000663891">
    <property type="component" value="Unassembled WGS sequence"/>
</dbReference>
<dbReference type="PANTHER" id="PTHR23215">
    <property type="entry name" value="ZINC FINGER PROTEIN 207"/>
    <property type="match status" value="1"/>
</dbReference>
<dbReference type="Proteomes" id="UP000663832">
    <property type="component" value="Unassembled WGS sequence"/>
</dbReference>
<feature type="domain" description="BED-type" evidence="8">
    <location>
        <begin position="6"/>
        <end position="65"/>
    </location>
</feature>
<proteinExistence type="predicted"/>
<organism evidence="12 18">
    <name type="scientific">Adineta steineri</name>
    <dbReference type="NCBI Taxonomy" id="433720"/>
    <lineage>
        <taxon>Eukaryota</taxon>
        <taxon>Metazoa</taxon>
        <taxon>Spiralia</taxon>
        <taxon>Gnathifera</taxon>
        <taxon>Rotifera</taxon>
        <taxon>Eurotatoria</taxon>
        <taxon>Bdelloidea</taxon>
        <taxon>Adinetida</taxon>
        <taxon>Adinetidae</taxon>
        <taxon>Adineta</taxon>
    </lineage>
</organism>
<dbReference type="PANTHER" id="PTHR23215:SF0">
    <property type="entry name" value="BUB3-INTERACTING AND GLEBS MOTIF-CONTAINING PROTEIN ZNF207"/>
    <property type="match status" value="1"/>
</dbReference>
<evidence type="ECO:0000256" key="5">
    <source>
        <dbReference type="ARBA" id="ARBA00023242"/>
    </source>
</evidence>
<dbReference type="EMBL" id="CAJNOI010000013">
    <property type="protein sequence ID" value="CAF0799175.1"/>
    <property type="molecule type" value="Genomic_DNA"/>
</dbReference>
<evidence type="ECO:0000313" key="12">
    <source>
        <dbReference type="EMBL" id="CAF1000498.1"/>
    </source>
</evidence>
<keyword evidence="17" id="KW-1185">Reference proteome</keyword>
<comment type="subcellular location">
    <subcellularLocation>
        <location evidence="1">Nucleus</location>
    </subcellularLocation>
</comment>
<dbReference type="SMART" id="SM00355">
    <property type="entry name" value="ZnF_C2H2"/>
    <property type="match status" value="2"/>
</dbReference>
<dbReference type="OrthoDB" id="1306014at2759"/>
<feature type="region of interest" description="Disordered" evidence="7">
    <location>
        <begin position="97"/>
        <end position="121"/>
    </location>
</feature>
<gene>
    <name evidence="9" type="ORF">BJG266_LOCUS5104</name>
    <name evidence="10" type="ORF">IZO911_LOCUS11405</name>
    <name evidence="12" type="ORF">JYZ213_LOCUS15968</name>
    <name evidence="14" type="ORF">KXQ929_LOCUS2723</name>
    <name evidence="16" type="ORF">OKA104_LOCUS23762</name>
    <name evidence="15" type="ORF">OXD698_LOCUS10437</name>
    <name evidence="13" type="ORF">QVE165_LOCUS24277</name>
    <name evidence="11" type="ORF">VCS650_LOCUS14470</name>
</gene>
<dbReference type="EMBL" id="CAJNON010000121">
    <property type="protein sequence ID" value="CAF0996136.1"/>
    <property type="molecule type" value="Genomic_DNA"/>
</dbReference>
<dbReference type="EMBL" id="CAJOBB010000083">
    <property type="protein sequence ID" value="CAF3552517.1"/>
    <property type="molecule type" value="Genomic_DNA"/>
</dbReference>
<accession>A0A814GS01</accession>
<dbReference type="InterPro" id="IPR013087">
    <property type="entry name" value="Znf_C2H2_type"/>
</dbReference>
<dbReference type="GO" id="GO:0003677">
    <property type="term" value="F:DNA binding"/>
    <property type="evidence" value="ECO:0007669"/>
    <property type="project" value="InterPro"/>
</dbReference>
<name>A0A814GS01_9BILA</name>
<dbReference type="Proteomes" id="UP000663881">
    <property type="component" value="Unassembled WGS sequence"/>
</dbReference>
<evidence type="ECO:0000313" key="18">
    <source>
        <dbReference type="Proteomes" id="UP000663845"/>
    </source>
</evidence>
<sequence length="314" mass="34545">MGRKKKKQTKPWCWYCNREFDDEKILLQHQKAKHFKCHLCHKKLYTGPGLQIHSIQVHKENIDKVPNALKGRDNIEIEIYGMEGIPEEDLRAHEKRLAGKDKDDSDIPDTVKVPQPPPMGMPPMPPMGMMPNAPMMPMGFPGMPFGISSMPLPMMPVPMMQQLRPPMPMVPTAPGNSPNNLLPPVPSKPLFPSGATDNNNDGHSSSNLTTMASAAAAISNLSATNLGSLPGNRAKIEPVAGTAKIIHPDDDISLEEFRACLPKYKQMMMPQQMQMPPMPVGLSMANFVRPPMGGMPFLAPPPGFAPMGFNGPRY</sequence>
<evidence type="ECO:0000256" key="1">
    <source>
        <dbReference type="ARBA" id="ARBA00004123"/>
    </source>
</evidence>
<dbReference type="Proteomes" id="UP000663844">
    <property type="component" value="Unassembled WGS sequence"/>
</dbReference>
<dbReference type="EMBL" id="CAJOAY010001843">
    <property type="protein sequence ID" value="CAF3893018.1"/>
    <property type="molecule type" value="Genomic_DNA"/>
</dbReference>